<dbReference type="KEGG" id="tva:5468303"/>
<dbReference type="InParanoid" id="A2DA97"/>
<dbReference type="VEuPathDB" id="TrichDB:TVAG_476740"/>
<name>A2DA97_TRIV3</name>
<dbReference type="RefSeq" id="XP_001583731.1">
    <property type="nucleotide sequence ID" value="XM_001583681.1"/>
</dbReference>
<dbReference type="AlphaFoldDB" id="A2DA97"/>
<sequence length="103" mass="12013">MQSFIEKYDDELTQNLTTCLEANESAEKNIMECKDLLFVQPPSTDQIRTKYFDTVRKECAAEMKQLFETLEKGSDMKAAHTIEYYISGYDLYDQDEQAVIMQC</sequence>
<dbReference type="EMBL" id="DS113182">
    <property type="protein sequence ID" value="EAY22745.1"/>
    <property type="molecule type" value="Genomic_DNA"/>
</dbReference>
<dbReference type="Proteomes" id="UP000001542">
    <property type="component" value="Unassembled WGS sequence"/>
</dbReference>
<reference evidence="1" key="1">
    <citation type="submission" date="2006-10" db="EMBL/GenBank/DDBJ databases">
        <authorList>
            <person name="Amadeo P."/>
            <person name="Zhao Q."/>
            <person name="Wortman J."/>
            <person name="Fraser-Liggett C."/>
            <person name="Carlton J."/>
        </authorList>
    </citation>
    <scope>NUCLEOTIDE SEQUENCE</scope>
    <source>
        <strain evidence="1">G3</strain>
    </source>
</reference>
<evidence type="ECO:0000313" key="1">
    <source>
        <dbReference type="EMBL" id="EAY22745.1"/>
    </source>
</evidence>
<keyword evidence="2" id="KW-1185">Reference proteome</keyword>
<evidence type="ECO:0000313" key="2">
    <source>
        <dbReference type="Proteomes" id="UP000001542"/>
    </source>
</evidence>
<gene>
    <name evidence="1" type="ORF">TVAG_476740</name>
</gene>
<dbReference type="VEuPathDB" id="TrichDB:TVAGG3_0266780"/>
<proteinExistence type="predicted"/>
<protein>
    <submittedName>
        <fullName evidence="1">Uncharacterized protein</fullName>
    </submittedName>
</protein>
<reference evidence="1" key="2">
    <citation type="journal article" date="2007" name="Science">
        <title>Draft genome sequence of the sexually transmitted pathogen Trichomonas vaginalis.</title>
        <authorList>
            <person name="Carlton J.M."/>
            <person name="Hirt R.P."/>
            <person name="Silva J.C."/>
            <person name="Delcher A.L."/>
            <person name="Schatz M."/>
            <person name="Zhao Q."/>
            <person name="Wortman J.R."/>
            <person name="Bidwell S.L."/>
            <person name="Alsmark U.C.M."/>
            <person name="Besteiro S."/>
            <person name="Sicheritz-Ponten T."/>
            <person name="Noel C.J."/>
            <person name="Dacks J.B."/>
            <person name="Foster P.G."/>
            <person name="Simillion C."/>
            <person name="Van de Peer Y."/>
            <person name="Miranda-Saavedra D."/>
            <person name="Barton G.J."/>
            <person name="Westrop G.D."/>
            <person name="Mueller S."/>
            <person name="Dessi D."/>
            <person name="Fiori P.L."/>
            <person name="Ren Q."/>
            <person name="Paulsen I."/>
            <person name="Zhang H."/>
            <person name="Bastida-Corcuera F.D."/>
            <person name="Simoes-Barbosa A."/>
            <person name="Brown M.T."/>
            <person name="Hayes R.D."/>
            <person name="Mukherjee M."/>
            <person name="Okumura C.Y."/>
            <person name="Schneider R."/>
            <person name="Smith A.J."/>
            <person name="Vanacova S."/>
            <person name="Villalvazo M."/>
            <person name="Haas B.J."/>
            <person name="Pertea M."/>
            <person name="Feldblyum T.V."/>
            <person name="Utterback T.R."/>
            <person name="Shu C.L."/>
            <person name="Osoegawa K."/>
            <person name="de Jong P.J."/>
            <person name="Hrdy I."/>
            <person name="Horvathova L."/>
            <person name="Zubacova Z."/>
            <person name="Dolezal P."/>
            <person name="Malik S.B."/>
            <person name="Logsdon J.M. Jr."/>
            <person name="Henze K."/>
            <person name="Gupta A."/>
            <person name="Wang C.C."/>
            <person name="Dunne R.L."/>
            <person name="Upcroft J.A."/>
            <person name="Upcroft P."/>
            <person name="White O."/>
            <person name="Salzberg S.L."/>
            <person name="Tang P."/>
            <person name="Chiu C.-H."/>
            <person name="Lee Y.-S."/>
            <person name="Embley T.M."/>
            <person name="Coombs G.H."/>
            <person name="Mottram J.C."/>
            <person name="Tachezy J."/>
            <person name="Fraser-Liggett C.M."/>
            <person name="Johnson P.J."/>
        </authorList>
    </citation>
    <scope>NUCLEOTIDE SEQUENCE [LARGE SCALE GENOMIC DNA]</scope>
    <source>
        <strain evidence="1">G3</strain>
    </source>
</reference>
<accession>A2DA97</accession>
<organism evidence="1 2">
    <name type="scientific">Trichomonas vaginalis (strain ATCC PRA-98 / G3)</name>
    <dbReference type="NCBI Taxonomy" id="412133"/>
    <lineage>
        <taxon>Eukaryota</taxon>
        <taxon>Metamonada</taxon>
        <taxon>Parabasalia</taxon>
        <taxon>Trichomonadida</taxon>
        <taxon>Trichomonadidae</taxon>
        <taxon>Trichomonas</taxon>
    </lineage>
</organism>